<dbReference type="PANTHER" id="PTHR31313">
    <property type="entry name" value="TY1 ENHANCER ACTIVATOR"/>
    <property type="match status" value="1"/>
</dbReference>
<proteinExistence type="predicted"/>
<gene>
    <name evidence="9" type="ORF">BO85DRAFT_427870</name>
</gene>
<evidence type="ECO:0000259" key="8">
    <source>
        <dbReference type="SMART" id="SM00906"/>
    </source>
</evidence>
<dbReference type="GO" id="GO:0003677">
    <property type="term" value="F:DNA binding"/>
    <property type="evidence" value="ECO:0007669"/>
    <property type="project" value="UniProtKB-KW"/>
</dbReference>
<evidence type="ECO:0000256" key="2">
    <source>
        <dbReference type="ARBA" id="ARBA00022833"/>
    </source>
</evidence>
<dbReference type="Proteomes" id="UP000249526">
    <property type="component" value="Unassembled WGS sequence"/>
</dbReference>
<dbReference type="GeneID" id="37161580"/>
<accession>A0A8G1QUK6</accession>
<organism evidence="9 10">
    <name type="scientific">Aspergillus piperis CBS 112811</name>
    <dbReference type="NCBI Taxonomy" id="1448313"/>
    <lineage>
        <taxon>Eukaryota</taxon>
        <taxon>Fungi</taxon>
        <taxon>Dikarya</taxon>
        <taxon>Ascomycota</taxon>
        <taxon>Pezizomycotina</taxon>
        <taxon>Eurotiomycetes</taxon>
        <taxon>Eurotiomycetidae</taxon>
        <taxon>Eurotiales</taxon>
        <taxon>Aspergillaceae</taxon>
        <taxon>Aspergillus</taxon>
        <taxon>Aspergillus subgen. Circumdati</taxon>
    </lineage>
</organism>
<evidence type="ECO:0000256" key="4">
    <source>
        <dbReference type="ARBA" id="ARBA00023125"/>
    </source>
</evidence>
<dbReference type="PANTHER" id="PTHR31313:SF81">
    <property type="entry name" value="TY1 ENHANCER ACTIVATOR"/>
    <property type="match status" value="1"/>
</dbReference>
<dbReference type="InterPro" id="IPR051615">
    <property type="entry name" value="Transcr_Regulatory_Elem"/>
</dbReference>
<sequence>MIAGCDPDPEYSVMGRSPFAKSVKEKIANVDTHIILRSESWPPTKCYIHALHSRIAFLEHQLAAAPNGAEQGEFLGLGSDEEILNTASLEPASHRFSGFRREFRISGAYGLFYSRELGEQQQSSSGVGILEKVESVSEELFLLSPDAQSQLLDDFWTWRNTWPVLVHEPLFHKDLTSGGVKIYATPTLSAAMLAFSSQYASDAQLSVWRTSGEALAKHAKSKILAQIEYPSLDIVLAAAIIALRELAVDNLSSASQYIGIAFRHSLTLGLHVETPTIDGSIQGSQEVLEARSLAWWGVWLLERHISQILGQPSALRDGDMRPGPVPILPSVEYRLWSVSDKSDPELAFSSMSNLQYACQLVRMVSPVLDEIHALESPLSIHKKEEKATKTHVAMSEFYNNLPSHLRLPATATKQLSPPVYQFKYTILGDHNEGNFYPLENLSPFAVHSLATSSLVHLLNADSADATLSQRTTHLYRLNIRFLGQMSSTNYGSNRAIEALTSLECEGDASIQPNATKPSVRDRGADGNSFVSAGPRGAPTTALESMNIFGHIDSMENAFDWFQLPLNEQLVFDDVIESTLWENVCESHDPMGGLPPLHGSL</sequence>
<dbReference type="CDD" id="cd12148">
    <property type="entry name" value="fungal_TF_MHR"/>
    <property type="match status" value="1"/>
</dbReference>
<keyword evidence="4" id="KW-0238">DNA-binding</keyword>
<dbReference type="InterPro" id="IPR007219">
    <property type="entry name" value="XnlR_reg_dom"/>
</dbReference>
<evidence type="ECO:0000313" key="9">
    <source>
        <dbReference type="EMBL" id="RAH54118.1"/>
    </source>
</evidence>
<dbReference type="Pfam" id="PF04082">
    <property type="entry name" value="Fungal_trans"/>
    <property type="match status" value="1"/>
</dbReference>
<feature type="region of interest" description="Disordered" evidence="7">
    <location>
        <begin position="508"/>
        <end position="537"/>
    </location>
</feature>
<keyword evidence="3" id="KW-0805">Transcription regulation</keyword>
<protein>
    <recommendedName>
        <fullName evidence="8">Xylanolytic transcriptional activator regulatory domain-containing protein</fullName>
    </recommendedName>
</protein>
<dbReference type="RefSeq" id="XP_025512040.1">
    <property type="nucleotide sequence ID" value="XM_025658178.1"/>
</dbReference>
<evidence type="ECO:0000256" key="6">
    <source>
        <dbReference type="ARBA" id="ARBA00023242"/>
    </source>
</evidence>
<feature type="domain" description="Xylanolytic transcriptional activator regulatory" evidence="8">
    <location>
        <begin position="254"/>
        <end position="330"/>
    </location>
</feature>
<dbReference type="GO" id="GO:0006351">
    <property type="term" value="P:DNA-templated transcription"/>
    <property type="evidence" value="ECO:0007669"/>
    <property type="project" value="InterPro"/>
</dbReference>
<keyword evidence="5" id="KW-0804">Transcription</keyword>
<evidence type="ECO:0000256" key="3">
    <source>
        <dbReference type="ARBA" id="ARBA00023015"/>
    </source>
</evidence>
<keyword evidence="1" id="KW-0479">Metal-binding</keyword>
<dbReference type="GO" id="GO:0008270">
    <property type="term" value="F:zinc ion binding"/>
    <property type="evidence" value="ECO:0007669"/>
    <property type="project" value="InterPro"/>
</dbReference>
<keyword evidence="2" id="KW-0862">Zinc</keyword>
<dbReference type="AlphaFoldDB" id="A0A8G1QUK6"/>
<dbReference type="SMART" id="SM00906">
    <property type="entry name" value="Fungal_trans"/>
    <property type="match status" value="1"/>
</dbReference>
<keyword evidence="6" id="KW-0539">Nucleus</keyword>
<keyword evidence="10" id="KW-1185">Reference proteome</keyword>
<evidence type="ECO:0000313" key="10">
    <source>
        <dbReference type="Proteomes" id="UP000249526"/>
    </source>
</evidence>
<reference evidence="9 10" key="1">
    <citation type="submission" date="2018-02" db="EMBL/GenBank/DDBJ databases">
        <title>The genomes of Aspergillus section Nigri reveals drivers in fungal speciation.</title>
        <authorList>
            <consortium name="DOE Joint Genome Institute"/>
            <person name="Vesth T.C."/>
            <person name="Nybo J."/>
            <person name="Theobald S."/>
            <person name="Brandl J."/>
            <person name="Frisvad J.C."/>
            <person name="Nielsen K.F."/>
            <person name="Lyhne E.K."/>
            <person name="Kogle M.E."/>
            <person name="Kuo A."/>
            <person name="Riley R."/>
            <person name="Clum A."/>
            <person name="Nolan M."/>
            <person name="Lipzen A."/>
            <person name="Salamov A."/>
            <person name="Henrissat B."/>
            <person name="Wiebenga A."/>
            <person name="De vries R.P."/>
            <person name="Grigoriev I.V."/>
            <person name="Mortensen U.H."/>
            <person name="Andersen M.R."/>
            <person name="Baker S.E."/>
        </authorList>
    </citation>
    <scope>NUCLEOTIDE SEQUENCE [LARGE SCALE GENOMIC DNA]</scope>
    <source>
        <strain evidence="9 10">CBS 112811</strain>
    </source>
</reference>
<dbReference type="EMBL" id="KZ825073">
    <property type="protein sequence ID" value="RAH54118.1"/>
    <property type="molecule type" value="Genomic_DNA"/>
</dbReference>
<evidence type="ECO:0000256" key="1">
    <source>
        <dbReference type="ARBA" id="ARBA00022723"/>
    </source>
</evidence>
<evidence type="ECO:0000256" key="5">
    <source>
        <dbReference type="ARBA" id="ARBA00023163"/>
    </source>
</evidence>
<name>A0A8G1QUK6_9EURO</name>
<evidence type="ECO:0000256" key="7">
    <source>
        <dbReference type="SAM" id="MobiDB-lite"/>
    </source>
</evidence>